<dbReference type="GO" id="GO:0008380">
    <property type="term" value="P:RNA splicing"/>
    <property type="evidence" value="ECO:0007669"/>
    <property type="project" value="UniProtKB-KW"/>
</dbReference>
<dbReference type="Proteomes" id="UP000070544">
    <property type="component" value="Unassembled WGS sequence"/>
</dbReference>
<dbReference type="InterPro" id="IPR000504">
    <property type="entry name" value="RRM_dom"/>
</dbReference>
<evidence type="ECO:0000256" key="3">
    <source>
        <dbReference type="ARBA" id="ARBA00022737"/>
    </source>
</evidence>
<dbReference type="CDD" id="cd12230">
    <property type="entry name" value="RRM1_U2AF65"/>
    <property type="match status" value="1"/>
</dbReference>
<evidence type="ECO:0000259" key="9">
    <source>
        <dbReference type="PROSITE" id="PS50102"/>
    </source>
</evidence>
<dbReference type="GO" id="GO:0006397">
    <property type="term" value="P:mRNA processing"/>
    <property type="evidence" value="ECO:0007669"/>
    <property type="project" value="UniProtKB-KW"/>
</dbReference>
<comment type="subcellular location">
    <subcellularLocation>
        <location evidence="1 8">Nucleus</location>
    </subcellularLocation>
</comment>
<dbReference type="OrthoDB" id="10266058at2759"/>
<keyword evidence="3" id="KW-0677">Repeat</keyword>
<gene>
    <name evidence="10" type="ORF">M427DRAFT_132561</name>
</gene>
<keyword evidence="5 8" id="KW-0508">mRNA splicing</keyword>
<dbReference type="InterPro" id="IPR035979">
    <property type="entry name" value="RBD_domain_sf"/>
</dbReference>
<evidence type="ECO:0000256" key="8">
    <source>
        <dbReference type="RuleBase" id="RU364135"/>
    </source>
</evidence>
<feature type="domain" description="RRM" evidence="9">
    <location>
        <begin position="46"/>
        <end position="129"/>
    </location>
</feature>
<sequence length="371" mass="39294">MGIFPAPGAATRAAVAPIAAAVLSVTGGALPPVVGSVTGNVARQARRLYIGNIPFGCSEEQLVSFFNTNLVNMGLVASNVGNPCMAAQINAEKNYAFVEFRTPPEASAAMAFDGITFMGQSLKIRRPKDYIPMVGDSEGSPSIHVPGVVSTNVPDSPNKIYIGGLPMHLNDEQVMEILKTFGELRAFNLVKEGVSGVSKGFAFCEYVDPSLTDIVCQHLNGLELGDKKLVVQRASVGSGKLGITGPIGLLPSMNLPGLITDAVLQGGQGESTPVLMLLNMVAIEELTDDDEYGDIMQDVHDECSKFGQIENIKIPRPVPGQEVPGLGKIFVEYSSPSEAEGAVKSLAGRKFADRTVIAGFWDVEKFHSGDL</sequence>
<protein>
    <recommendedName>
        <fullName evidence="8">Splicing factor U2AF subunit</fullName>
    </recommendedName>
    <alternativeName>
        <fullName evidence="8">U2 snRNP auxiliary factor large subunit</fullName>
    </alternativeName>
</protein>
<feature type="domain" description="RRM" evidence="9">
    <location>
        <begin position="158"/>
        <end position="236"/>
    </location>
</feature>
<dbReference type="Pfam" id="PF00076">
    <property type="entry name" value="RRM_1"/>
    <property type="match status" value="2"/>
</dbReference>
<feature type="domain" description="RRM" evidence="9">
    <location>
        <begin position="279"/>
        <end position="356"/>
    </location>
</feature>
<dbReference type="STRING" id="1344416.A0A139AQ42"/>
<accession>A0A139AQ42</accession>
<dbReference type="GO" id="GO:0005634">
    <property type="term" value="C:nucleus"/>
    <property type="evidence" value="ECO:0007669"/>
    <property type="project" value="UniProtKB-SubCell"/>
</dbReference>
<dbReference type="NCBIfam" id="TIGR01642">
    <property type="entry name" value="U2AF_lg"/>
    <property type="match status" value="1"/>
</dbReference>
<dbReference type="InterPro" id="IPR012677">
    <property type="entry name" value="Nucleotide-bd_a/b_plait_sf"/>
</dbReference>
<evidence type="ECO:0000256" key="2">
    <source>
        <dbReference type="ARBA" id="ARBA00022664"/>
    </source>
</evidence>
<dbReference type="SMART" id="SM00360">
    <property type="entry name" value="RRM"/>
    <property type="match status" value="3"/>
</dbReference>
<evidence type="ECO:0000256" key="1">
    <source>
        <dbReference type="ARBA" id="ARBA00004123"/>
    </source>
</evidence>
<dbReference type="GO" id="GO:0003723">
    <property type="term" value="F:RNA binding"/>
    <property type="evidence" value="ECO:0007669"/>
    <property type="project" value="UniProtKB-UniRule"/>
</dbReference>
<name>A0A139AQ42_GONPJ</name>
<dbReference type="OMA" id="IVMTSFY"/>
<comment type="function">
    <text evidence="8">Necessary for the splicing of pre-mRNA.</text>
</comment>
<dbReference type="PROSITE" id="PS50102">
    <property type="entry name" value="RRM"/>
    <property type="match status" value="3"/>
</dbReference>
<organism evidence="10 11">
    <name type="scientific">Gonapodya prolifera (strain JEL478)</name>
    <name type="common">Monoblepharis prolifera</name>
    <dbReference type="NCBI Taxonomy" id="1344416"/>
    <lineage>
        <taxon>Eukaryota</taxon>
        <taxon>Fungi</taxon>
        <taxon>Fungi incertae sedis</taxon>
        <taxon>Chytridiomycota</taxon>
        <taxon>Chytridiomycota incertae sedis</taxon>
        <taxon>Monoblepharidomycetes</taxon>
        <taxon>Monoblepharidales</taxon>
        <taxon>Gonapodyaceae</taxon>
        <taxon>Gonapodya</taxon>
    </lineage>
</organism>
<dbReference type="FunFam" id="3.30.70.330:FF:000097">
    <property type="entry name" value="U2 snRNP auxiliary factor large subunit"/>
    <property type="match status" value="1"/>
</dbReference>
<keyword evidence="11" id="KW-1185">Reference proteome</keyword>
<dbReference type="CDD" id="cd12232">
    <property type="entry name" value="RRM3_U2AF65"/>
    <property type="match status" value="1"/>
</dbReference>
<keyword evidence="6 8" id="KW-0539">Nucleus</keyword>
<evidence type="ECO:0000256" key="6">
    <source>
        <dbReference type="ARBA" id="ARBA00023242"/>
    </source>
</evidence>
<evidence type="ECO:0000313" key="11">
    <source>
        <dbReference type="Proteomes" id="UP000070544"/>
    </source>
</evidence>
<evidence type="ECO:0000256" key="4">
    <source>
        <dbReference type="ARBA" id="ARBA00022884"/>
    </source>
</evidence>
<dbReference type="PANTHER" id="PTHR23139">
    <property type="entry name" value="RNA-BINDING PROTEIN"/>
    <property type="match status" value="1"/>
</dbReference>
<keyword evidence="2 8" id="KW-0507">mRNA processing</keyword>
<proteinExistence type="inferred from homology"/>
<reference evidence="10 11" key="1">
    <citation type="journal article" date="2015" name="Genome Biol. Evol.">
        <title>Phylogenomic analyses indicate that early fungi evolved digesting cell walls of algal ancestors of land plants.</title>
        <authorList>
            <person name="Chang Y."/>
            <person name="Wang S."/>
            <person name="Sekimoto S."/>
            <person name="Aerts A.L."/>
            <person name="Choi C."/>
            <person name="Clum A."/>
            <person name="LaButti K.M."/>
            <person name="Lindquist E.A."/>
            <person name="Yee Ngan C."/>
            <person name="Ohm R.A."/>
            <person name="Salamov A.A."/>
            <person name="Grigoriev I.V."/>
            <person name="Spatafora J.W."/>
            <person name="Berbee M.L."/>
        </authorList>
    </citation>
    <scope>NUCLEOTIDE SEQUENCE [LARGE SCALE GENOMIC DNA]</scope>
    <source>
        <strain evidence="10 11">JEL478</strain>
    </source>
</reference>
<dbReference type="InterPro" id="IPR006529">
    <property type="entry name" value="U2AF_lg"/>
</dbReference>
<keyword evidence="4 7" id="KW-0694">RNA-binding</keyword>
<dbReference type="FunFam" id="3.30.70.330:FF:000676">
    <property type="entry name" value="U2 snRNP auxiliary factor large subunit"/>
    <property type="match status" value="1"/>
</dbReference>
<evidence type="ECO:0000256" key="7">
    <source>
        <dbReference type="PROSITE-ProRule" id="PRU00176"/>
    </source>
</evidence>
<evidence type="ECO:0000313" key="10">
    <source>
        <dbReference type="EMBL" id="KXS18605.1"/>
    </source>
</evidence>
<dbReference type="EMBL" id="KQ965741">
    <property type="protein sequence ID" value="KXS18605.1"/>
    <property type="molecule type" value="Genomic_DNA"/>
</dbReference>
<dbReference type="CDD" id="cd12231">
    <property type="entry name" value="RRM2_U2AF65"/>
    <property type="match status" value="1"/>
</dbReference>
<comment type="similarity">
    <text evidence="8">Belongs to the splicing factor SR family.</text>
</comment>
<dbReference type="AlphaFoldDB" id="A0A139AQ42"/>
<dbReference type="SUPFAM" id="SSF54928">
    <property type="entry name" value="RNA-binding domain, RBD"/>
    <property type="match status" value="2"/>
</dbReference>
<dbReference type="Gene3D" id="3.30.70.330">
    <property type="match status" value="3"/>
</dbReference>
<evidence type="ECO:0000256" key="5">
    <source>
        <dbReference type="ARBA" id="ARBA00023187"/>
    </source>
</evidence>